<evidence type="ECO:0000313" key="2">
    <source>
        <dbReference type="EnsemblPlants" id="OBART10G19660.1"/>
    </source>
</evidence>
<dbReference type="HOGENOM" id="CLU_1962937_0_0_1"/>
<evidence type="ECO:0000313" key="3">
    <source>
        <dbReference type="Proteomes" id="UP000026960"/>
    </source>
</evidence>
<evidence type="ECO:0000256" key="1">
    <source>
        <dbReference type="SAM" id="MobiDB-lite"/>
    </source>
</evidence>
<name>A0A0D3HGZ7_9ORYZ</name>
<reference evidence="2" key="1">
    <citation type="journal article" date="2009" name="Rice">
        <title>De Novo Next Generation Sequencing of Plant Genomes.</title>
        <authorList>
            <person name="Rounsley S."/>
            <person name="Marri P.R."/>
            <person name="Yu Y."/>
            <person name="He R."/>
            <person name="Sisneros N."/>
            <person name="Goicoechea J.L."/>
            <person name="Lee S.J."/>
            <person name="Angelova A."/>
            <person name="Kudrna D."/>
            <person name="Luo M."/>
            <person name="Affourtit J."/>
            <person name="Desany B."/>
            <person name="Knight J."/>
            <person name="Niazi F."/>
            <person name="Egholm M."/>
            <person name="Wing R.A."/>
        </authorList>
    </citation>
    <scope>NUCLEOTIDE SEQUENCE [LARGE SCALE GENOMIC DNA]</scope>
    <source>
        <strain evidence="2">cv. IRGC 105608</strain>
    </source>
</reference>
<reference evidence="2" key="2">
    <citation type="submission" date="2015-03" db="UniProtKB">
        <authorList>
            <consortium name="EnsemblPlants"/>
        </authorList>
    </citation>
    <scope>IDENTIFICATION</scope>
</reference>
<dbReference type="Proteomes" id="UP000026960">
    <property type="component" value="Chromosome 10"/>
</dbReference>
<dbReference type="Gramene" id="OBART10G19660.1">
    <property type="protein sequence ID" value="OBART10G19660.1"/>
    <property type="gene ID" value="OBART10G19660"/>
</dbReference>
<dbReference type="AlphaFoldDB" id="A0A0D3HGZ7"/>
<dbReference type="EnsemblPlants" id="OBART10G19660.1">
    <property type="protein sequence ID" value="OBART10G19660.1"/>
    <property type="gene ID" value="OBART10G19660"/>
</dbReference>
<accession>A0A0D3HGZ7</accession>
<feature type="region of interest" description="Disordered" evidence="1">
    <location>
        <begin position="25"/>
        <end position="49"/>
    </location>
</feature>
<protein>
    <submittedName>
        <fullName evidence="2">Uncharacterized protein</fullName>
    </submittedName>
</protein>
<keyword evidence="3" id="KW-1185">Reference proteome</keyword>
<sequence length="128" mass="13564">MACCCCGMLPCRCHLPPAGCPCRCGSQGPQQALPSRRPSSRRPPVDPAAGADLGIFLEEIGFSVAGKYTRGGKEEGNRIDFDGSGADFGSRWRRRLWLSTARAAPTEDSGGDRPCEPSGFGLSRCGET</sequence>
<proteinExistence type="predicted"/>
<dbReference type="PaxDb" id="65489-OBART10G19660.1"/>
<organism evidence="2">
    <name type="scientific">Oryza barthii</name>
    <dbReference type="NCBI Taxonomy" id="65489"/>
    <lineage>
        <taxon>Eukaryota</taxon>
        <taxon>Viridiplantae</taxon>
        <taxon>Streptophyta</taxon>
        <taxon>Embryophyta</taxon>
        <taxon>Tracheophyta</taxon>
        <taxon>Spermatophyta</taxon>
        <taxon>Magnoliopsida</taxon>
        <taxon>Liliopsida</taxon>
        <taxon>Poales</taxon>
        <taxon>Poaceae</taxon>
        <taxon>BOP clade</taxon>
        <taxon>Oryzoideae</taxon>
        <taxon>Oryzeae</taxon>
        <taxon>Oryzinae</taxon>
        <taxon>Oryza</taxon>
    </lineage>
</organism>
<feature type="region of interest" description="Disordered" evidence="1">
    <location>
        <begin position="101"/>
        <end position="128"/>
    </location>
</feature>